<feature type="domain" description="Phosphoribosyltransferase" evidence="1">
    <location>
        <begin position="111"/>
        <end position="202"/>
    </location>
</feature>
<comment type="caution">
    <text evidence="2">The sequence shown here is derived from an EMBL/GenBank/DDBJ whole genome shotgun (WGS) entry which is preliminary data.</text>
</comment>
<accession>A0A371YXN8</accession>
<dbReference type="GO" id="GO:0016757">
    <property type="term" value="F:glycosyltransferase activity"/>
    <property type="evidence" value="ECO:0007669"/>
    <property type="project" value="UniProtKB-KW"/>
</dbReference>
<evidence type="ECO:0000313" key="2">
    <source>
        <dbReference type="EMBL" id="RFD18981.1"/>
    </source>
</evidence>
<keyword evidence="3" id="KW-1185">Reference proteome</keyword>
<dbReference type="SUPFAM" id="SSF53271">
    <property type="entry name" value="PRTase-like"/>
    <property type="match status" value="1"/>
</dbReference>
<dbReference type="CDD" id="cd06223">
    <property type="entry name" value="PRTases_typeI"/>
    <property type="match status" value="1"/>
</dbReference>
<name>A0A371YXN8_9PROT</name>
<organism evidence="2 3">
    <name type="scientific">Komagataeibacter melaceti</name>
    <dbReference type="NCBI Taxonomy" id="2766577"/>
    <lineage>
        <taxon>Bacteria</taxon>
        <taxon>Pseudomonadati</taxon>
        <taxon>Pseudomonadota</taxon>
        <taxon>Alphaproteobacteria</taxon>
        <taxon>Acetobacterales</taxon>
        <taxon>Acetobacteraceae</taxon>
        <taxon>Komagataeibacter</taxon>
    </lineage>
</organism>
<proteinExistence type="predicted"/>
<dbReference type="Pfam" id="PF00156">
    <property type="entry name" value="Pribosyltran"/>
    <property type="match status" value="1"/>
</dbReference>
<evidence type="ECO:0000259" key="1">
    <source>
        <dbReference type="Pfam" id="PF00156"/>
    </source>
</evidence>
<dbReference type="Gene3D" id="3.40.50.2020">
    <property type="match status" value="1"/>
</dbReference>
<reference evidence="2 3" key="1">
    <citation type="submission" date="2018-08" db="EMBL/GenBank/DDBJ databases">
        <title>Komagataeibacter sp. AV 382.</title>
        <authorList>
            <person name="Skraban J."/>
            <person name="Trcek J."/>
        </authorList>
    </citation>
    <scope>NUCLEOTIDE SEQUENCE [LARGE SCALE GENOMIC DNA]</scope>
    <source>
        <strain evidence="2 3">AV 382</strain>
    </source>
</reference>
<sequence>MNLSLPIAPSPDVSCCSDDSALIRTDWKPTFPLCWFHTPWSSSRAGGRCLSRHPDFVAAKQERNLQAAERVISDLYTDRIFDLIENHVCYDDRPLVVAPIKTPEINKNALSLAYAYAVASTFGLYVDRSIISKVTYRRDRKANNIDRLVAPTLFEGEVQSNKNYIIVDDVLTTGGTIATLKGYIEQNGGRVICTTTLAAGHGVAPLAHSGEMRQFGVKIALSEATFDGLKEKLGKQFDELDDAFRKGFHYGLQHLTEPEAQYILGQISYCKRRGEDFMDSFGKRLVQARTRAVA</sequence>
<evidence type="ECO:0000313" key="3">
    <source>
        <dbReference type="Proteomes" id="UP000262371"/>
    </source>
</evidence>
<protein>
    <submittedName>
        <fullName evidence="2">Phosphoribosyltransferase</fullName>
    </submittedName>
</protein>
<dbReference type="InterPro" id="IPR029057">
    <property type="entry name" value="PRTase-like"/>
</dbReference>
<dbReference type="Proteomes" id="UP000262371">
    <property type="component" value="Unassembled WGS sequence"/>
</dbReference>
<dbReference type="InterPro" id="IPR000836">
    <property type="entry name" value="PRTase_dom"/>
</dbReference>
<keyword evidence="2" id="KW-0808">Transferase</keyword>
<gene>
    <name evidence="2" type="ORF">DY926_13715</name>
</gene>
<dbReference type="AlphaFoldDB" id="A0A371YXN8"/>
<keyword evidence="2" id="KW-0328">Glycosyltransferase</keyword>
<dbReference type="EMBL" id="QUWV01000133">
    <property type="protein sequence ID" value="RFD18981.1"/>
    <property type="molecule type" value="Genomic_DNA"/>
</dbReference>